<proteinExistence type="predicted"/>
<name>A0A0D0D2W1_9AGAM</name>
<gene>
    <name evidence="1" type="ORF">PAXRUDRAFT_176199</name>
</gene>
<dbReference type="HOGENOM" id="CLU_039070_3_1_1"/>
<evidence type="ECO:0000313" key="1">
    <source>
        <dbReference type="EMBL" id="KIK74289.1"/>
    </source>
</evidence>
<dbReference type="EMBL" id="KN828999">
    <property type="protein sequence ID" value="KIK74289.1"/>
    <property type="molecule type" value="Genomic_DNA"/>
</dbReference>
<reference evidence="1 2" key="1">
    <citation type="submission" date="2014-04" db="EMBL/GenBank/DDBJ databases">
        <authorList>
            <consortium name="DOE Joint Genome Institute"/>
            <person name="Kuo A."/>
            <person name="Kohler A."/>
            <person name="Jargeat P."/>
            <person name="Nagy L.G."/>
            <person name="Floudas D."/>
            <person name="Copeland A."/>
            <person name="Barry K.W."/>
            <person name="Cichocki N."/>
            <person name="Veneault-Fourrey C."/>
            <person name="LaButti K."/>
            <person name="Lindquist E.A."/>
            <person name="Lipzen A."/>
            <person name="Lundell T."/>
            <person name="Morin E."/>
            <person name="Murat C."/>
            <person name="Sun H."/>
            <person name="Tunlid A."/>
            <person name="Henrissat B."/>
            <person name="Grigoriev I.V."/>
            <person name="Hibbett D.S."/>
            <person name="Martin F."/>
            <person name="Nordberg H.P."/>
            <person name="Cantor M.N."/>
            <person name="Hua S.X."/>
        </authorList>
    </citation>
    <scope>NUCLEOTIDE SEQUENCE [LARGE SCALE GENOMIC DNA]</scope>
    <source>
        <strain evidence="1 2">Ve08.2h10</strain>
    </source>
</reference>
<reference evidence="2" key="2">
    <citation type="submission" date="2015-01" db="EMBL/GenBank/DDBJ databases">
        <title>Evolutionary Origins and Diversification of the Mycorrhizal Mutualists.</title>
        <authorList>
            <consortium name="DOE Joint Genome Institute"/>
            <consortium name="Mycorrhizal Genomics Consortium"/>
            <person name="Kohler A."/>
            <person name="Kuo A."/>
            <person name="Nagy L.G."/>
            <person name="Floudas D."/>
            <person name="Copeland A."/>
            <person name="Barry K.W."/>
            <person name="Cichocki N."/>
            <person name="Veneault-Fourrey C."/>
            <person name="LaButti K."/>
            <person name="Lindquist E.A."/>
            <person name="Lipzen A."/>
            <person name="Lundell T."/>
            <person name="Morin E."/>
            <person name="Murat C."/>
            <person name="Riley R."/>
            <person name="Ohm R."/>
            <person name="Sun H."/>
            <person name="Tunlid A."/>
            <person name="Henrissat B."/>
            <person name="Grigoriev I.V."/>
            <person name="Hibbett D.S."/>
            <person name="Martin F."/>
        </authorList>
    </citation>
    <scope>NUCLEOTIDE SEQUENCE [LARGE SCALE GENOMIC DNA]</scope>
    <source>
        <strain evidence="2">Ve08.2h10</strain>
    </source>
</reference>
<dbReference type="Proteomes" id="UP000054538">
    <property type="component" value="Unassembled WGS sequence"/>
</dbReference>
<protein>
    <submittedName>
        <fullName evidence="1">Uncharacterized protein</fullName>
    </submittedName>
</protein>
<organism evidence="1 2">
    <name type="scientific">Paxillus rubicundulus Ve08.2h10</name>
    <dbReference type="NCBI Taxonomy" id="930991"/>
    <lineage>
        <taxon>Eukaryota</taxon>
        <taxon>Fungi</taxon>
        <taxon>Dikarya</taxon>
        <taxon>Basidiomycota</taxon>
        <taxon>Agaricomycotina</taxon>
        <taxon>Agaricomycetes</taxon>
        <taxon>Agaricomycetidae</taxon>
        <taxon>Boletales</taxon>
        <taxon>Paxilineae</taxon>
        <taxon>Paxillaceae</taxon>
        <taxon>Paxillus</taxon>
    </lineage>
</organism>
<evidence type="ECO:0000313" key="2">
    <source>
        <dbReference type="Proteomes" id="UP000054538"/>
    </source>
</evidence>
<sequence length="157" mass="17308">MSMEQATSMPCPPDSPWALTDLIMEYMHRRFHAELFPTTDPTGILPDINIPTKMVCEADQMSEILTRAHRNPHIPPTTSQVILSDFDLGTEAHCTSAFLCNVALDGENSCDPSLAGYTYLSEPTILIMGSGEVIVWYLPAAVSQYNQVGFILEDVAD</sequence>
<dbReference type="OrthoDB" id="2707223at2759"/>
<dbReference type="InParanoid" id="A0A0D0D2W1"/>
<keyword evidence="2" id="KW-1185">Reference proteome</keyword>
<accession>A0A0D0D2W1</accession>
<dbReference type="AlphaFoldDB" id="A0A0D0D2W1"/>